<dbReference type="Gene3D" id="3.40.50.1000">
    <property type="entry name" value="HAD superfamily/HAD-like"/>
    <property type="match status" value="1"/>
</dbReference>
<dbReference type="CDD" id="cd07516">
    <property type="entry name" value="HAD_Pase"/>
    <property type="match status" value="1"/>
</dbReference>
<dbReference type="InterPro" id="IPR006379">
    <property type="entry name" value="HAD-SF_hydro_IIB"/>
</dbReference>
<dbReference type="PANTHER" id="PTHR10000">
    <property type="entry name" value="PHOSPHOSERINE PHOSPHATASE"/>
    <property type="match status" value="1"/>
</dbReference>
<proteinExistence type="predicted"/>
<organism evidence="1 2">
    <name type="scientific">Crossiella equi</name>
    <dbReference type="NCBI Taxonomy" id="130796"/>
    <lineage>
        <taxon>Bacteria</taxon>
        <taxon>Bacillati</taxon>
        <taxon>Actinomycetota</taxon>
        <taxon>Actinomycetes</taxon>
        <taxon>Pseudonocardiales</taxon>
        <taxon>Pseudonocardiaceae</taxon>
        <taxon>Crossiella</taxon>
    </lineage>
</organism>
<evidence type="ECO:0000313" key="2">
    <source>
        <dbReference type="Proteomes" id="UP001519363"/>
    </source>
</evidence>
<accession>A0ABS5A8I8</accession>
<dbReference type="InterPro" id="IPR000150">
    <property type="entry name" value="Cof"/>
</dbReference>
<name>A0ABS5A8I8_9PSEU</name>
<keyword evidence="2" id="KW-1185">Reference proteome</keyword>
<dbReference type="Proteomes" id="UP001519363">
    <property type="component" value="Unassembled WGS sequence"/>
</dbReference>
<reference evidence="1 2" key="1">
    <citation type="submission" date="2021-03" db="EMBL/GenBank/DDBJ databases">
        <title>Sequencing the genomes of 1000 actinobacteria strains.</title>
        <authorList>
            <person name="Klenk H.-P."/>
        </authorList>
    </citation>
    <scope>NUCLEOTIDE SEQUENCE [LARGE SCALE GENOMIC DNA]</scope>
    <source>
        <strain evidence="1 2">DSM 44580</strain>
    </source>
</reference>
<gene>
    <name evidence="1" type="ORF">JOF53_001780</name>
</gene>
<evidence type="ECO:0000313" key="1">
    <source>
        <dbReference type="EMBL" id="MBP2472908.1"/>
    </source>
</evidence>
<dbReference type="Gene3D" id="3.30.1240.10">
    <property type="match status" value="1"/>
</dbReference>
<dbReference type="EMBL" id="JAGIOO010000001">
    <property type="protein sequence ID" value="MBP2472908.1"/>
    <property type="molecule type" value="Genomic_DNA"/>
</dbReference>
<comment type="caution">
    <text evidence="1">The sequence shown here is derived from an EMBL/GenBank/DDBJ whole genome shotgun (WGS) entry which is preliminary data.</text>
</comment>
<dbReference type="SUPFAM" id="SSF56784">
    <property type="entry name" value="HAD-like"/>
    <property type="match status" value="1"/>
</dbReference>
<dbReference type="InterPro" id="IPR036412">
    <property type="entry name" value="HAD-like_sf"/>
</dbReference>
<dbReference type="NCBIfam" id="TIGR01484">
    <property type="entry name" value="HAD-SF-IIB"/>
    <property type="match status" value="1"/>
</dbReference>
<dbReference type="RefSeq" id="WP_086787582.1">
    <property type="nucleotide sequence ID" value="NZ_JAGIOO010000001.1"/>
</dbReference>
<protein>
    <submittedName>
        <fullName evidence="1">Cof subfamily protein (Haloacid dehalogenase superfamily)</fullName>
    </submittedName>
</protein>
<sequence length="272" mass="28390">MPIFPTLVATDLDGTLLRHDYSVSARTLAALAAVREAGAEVVLVTARPPRFVEALAERTGLSGIALCGNGATVYDLVSHTVLTSRTLSGDTARTVAKALLNALPTFGFAIETGFDKHFEPGYTLEMPEDQGAEVPVASFEQLWLQDVPIVKILAHCPGHEADALVATAVSVAPDLAHYTHSGGRGLLEISAHGVGKAEALAEFCAERGIPAAEVIAFGDMPNDLSVLAWAGTGCAVANAHPAVLAAADRVTASNEEDGVAQVLEELLQGREY</sequence>
<dbReference type="NCBIfam" id="TIGR00099">
    <property type="entry name" value="Cof-subfamily"/>
    <property type="match status" value="1"/>
</dbReference>
<dbReference type="Pfam" id="PF08282">
    <property type="entry name" value="Hydrolase_3"/>
    <property type="match status" value="1"/>
</dbReference>
<dbReference type="InterPro" id="IPR023214">
    <property type="entry name" value="HAD_sf"/>
</dbReference>
<dbReference type="PANTHER" id="PTHR10000:SF8">
    <property type="entry name" value="HAD SUPERFAMILY HYDROLASE-LIKE, TYPE 3"/>
    <property type="match status" value="1"/>
</dbReference>